<reference evidence="4 5" key="1">
    <citation type="submission" date="2017-02" db="EMBL/GenBank/DDBJ databases">
        <authorList>
            <person name="Peterson S.W."/>
        </authorList>
    </citation>
    <scope>NUCLEOTIDE SEQUENCE [LARGE SCALE GENOMIC DNA]</scope>
    <source>
        <strain evidence="4 5">ATCC 43324</strain>
    </source>
</reference>
<evidence type="ECO:0000256" key="2">
    <source>
        <dbReference type="SAM" id="SignalP"/>
    </source>
</evidence>
<dbReference type="AlphaFoldDB" id="A0A1T4Q0T1"/>
<accession>A0A1T4Q0T1</accession>
<feature type="chain" id="PRO_5012413926" evidence="2">
    <location>
        <begin position="41"/>
        <end position="179"/>
    </location>
</feature>
<evidence type="ECO:0000259" key="3">
    <source>
        <dbReference type="Pfam" id="PF13505"/>
    </source>
</evidence>
<dbReference type="SUPFAM" id="SSF56925">
    <property type="entry name" value="OMPA-like"/>
    <property type="match status" value="1"/>
</dbReference>
<gene>
    <name evidence="4" type="ORF">SAMN02745202_01653</name>
</gene>
<feature type="signal peptide" evidence="2">
    <location>
        <begin position="1"/>
        <end position="40"/>
    </location>
</feature>
<evidence type="ECO:0000256" key="1">
    <source>
        <dbReference type="ARBA" id="ARBA00022729"/>
    </source>
</evidence>
<dbReference type="eggNOG" id="COG3637">
    <property type="taxonomic scope" value="Bacteria"/>
</dbReference>
<dbReference type="InterPro" id="IPR027385">
    <property type="entry name" value="Beta-barrel_OMP"/>
</dbReference>
<dbReference type="Proteomes" id="UP000190065">
    <property type="component" value="Unassembled WGS sequence"/>
</dbReference>
<organism evidence="4 5">
    <name type="scientific">Segatella oulorum</name>
    <dbReference type="NCBI Taxonomy" id="28136"/>
    <lineage>
        <taxon>Bacteria</taxon>
        <taxon>Pseudomonadati</taxon>
        <taxon>Bacteroidota</taxon>
        <taxon>Bacteroidia</taxon>
        <taxon>Bacteroidales</taxon>
        <taxon>Prevotellaceae</taxon>
        <taxon>Segatella</taxon>
    </lineage>
</organism>
<sequence>MPTADRQKAMQCANIQKLLRTMKHLFLTAVLALLSLGASAQSKTWEVGGKLDYATDAPHFGIGAFARYNIDGHFRPEAAVNFYPSADHVSGWDMSLNLHYIFHITDKFKLYPLGGLSVVGYAFDYDGPDSSSKTRAGFNLGGGLQYHITDNIHLNAESYYKFTSDYDRAVINVGIAYVF</sequence>
<dbReference type="STRING" id="28136.SAMN02745202_01653"/>
<proteinExistence type="predicted"/>
<dbReference type="Pfam" id="PF13505">
    <property type="entry name" value="OMP_b-brl"/>
    <property type="match status" value="1"/>
</dbReference>
<evidence type="ECO:0000313" key="4">
    <source>
        <dbReference type="EMBL" id="SJZ97334.1"/>
    </source>
</evidence>
<dbReference type="EMBL" id="FUXK01000018">
    <property type="protein sequence ID" value="SJZ97334.1"/>
    <property type="molecule type" value="Genomic_DNA"/>
</dbReference>
<evidence type="ECO:0000313" key="5">
    <source>
        <dbReference type="Proteomes" id="UP000190065"/>
    </source>
</evidence>
<keyword evidence="1 2" id="KW-0732">Signal</keyword>
<feature type="domain" description="Outer membrane protein beta-barrel" evidence="3">
    <location>
        <begin position="26"/>
        <end position="179"/>
    </location>
</feature>
<dbReference type="InterPro" id="IPR011250">
    <property type="entry name" value="OMP/PagP_B-barrel"/>
</dbReference>
<protein>
    <submittedName>
        <fullName evidence="4">Outer membrane protein beta-barrel domain-containing protein</fullName>
    </submittedName>
</protein>
<name>A0A1T4Q0T1_9BACT</name>
<dbReference type="Gene3D" id="2.40.160.20">
    <property type="match status" value="1"/>
</dbReference>